<feature type="compositionally biased region" description="Low complexity" evidence="1">
    <location>
        <begin position="67"/>
        <end position="90"/>
    </location>
</feature>
<proteinExistence type="predicted"/>
<feature type="region of interest" description="Disordered" evidence="1">
    <location>
        <begin position="13"/>
        <end position="109"/>
    </location>
</feature>
<name>A0A6J4IJ44_9ACTN</name>
<feature type="non-terminal residue" evidence="2">
    <location>
        <position position="1"/>
    </location>
</feature>
<gene>
    <name evidence="2" type="ORF">AVDCRST_MAG52-2112</name>
</gene>
<evidence type="ECO:0000313" key="2">
    <source>
        <dbReference type="EMBL" id="CAA9252072.1"/>
    </source>
</evidence>
<dbReference type="AlphaFoldDB" id="A0A6J4IJ44"/>
<sequence length="109" mass="11391">ACVYVVSVRGRLLPCRGSRRRDRRRDDSGGPARAGRTRPGRRACAGRRAGHGAPGQPADRHGHGHPHGTAPPRAAPGVPGAAADEPAAQRHGARGRRRDRGAGPRLVGL</sequence>
<feature type="non-terminal residue" evidence="2">
    <location>
        <position position="109"/>
    </location>
</feature>
<evidence type="ECO:0000256" key="1">
    <source>
        <dbReference type="SAM" id="MobiDB-lite"/>
    </source>
</evidence>
<reference evidence="2" key="1">
    <citation type="submission" date="2020-02" db="EMBL/GenBank/DDBJ databases">
        <authorList>
            <person name="Meier V. D."/>
        </authorList>
    </citation>
    <scope>NUCLEOTIDE SEQUENCE</scope>
    <source>
        <strain evidence="2">AVDCRST_MAG52</strain>
    </source>
</reference>
<dbReference type="EMBL" id="CADCTN010000155">
    <property type="protein sequence ID" value="CAA9252072.1"/>
    <property type="molecule type" value="Genomic_DNA"/>
</dbReference>
<protein>
    <submittedName>
        <fullName evidence="2">Uncharacterized protein</fullName>
    </submittedName>
</protein>
<feature type="compositionally biased region" description="Basic residues" evidence="1">
    <location>
        <begin position="35"/>
        <end position="50"/>
    </location>
</feature>
<organism evidence="2">
    <name type="scientific">uncultured Blastococcus sp</name>
    <dbReference type="NCBI Taxonomy" id="217144"/>
    <lineage>
        <taxon>Bacteria</taxon>
        <taxon>Bacillati</taxon>
        <taxon>Actinomycetota</taxon>
        <taxon>Actinomycetes</taxon>
        <taxon>Geodermatophilales</taxon>
        <taxon>Geodermatophilaceae</taxon>
        <taxon>Blastococcus</taxon>
        <taxon>environmental samples</taxon>
    </lineage>
</organism>
<accession>A0A6J4IJ44</accession>